<dbReference type="AlphaFoldDB" id="A0A7J6RTU1"/>
<evidence type="ECO:0000313" key="1">
    <source>
        <dbReference type="EMBL" id="KAF4724159.1"/>
    </source>
</evidence>
<proteinExistence type="predicted"/>
<sequence length="152" mass="16266">MKMVRIEADRCYDLPAFVAAQQRVRDGASPVVMESSSSSASPETGRELANGWRLRAINACDFSGLSLFNELVIERLQTVLPRRKTTVNFAFFEFGSSSIVIAYGDAGDGGKASAPLPSVGGGVVEEIETKLEELVSCIHHTCTAVAADAVNR</sequence>
<organism evidence="1 2">
    <name type="scientific">Perkinsus olseni</name>
    <name type="common">Perkinsus atlanticus</name>
    <dbReference type="NCBI Taxonomy" id="32597"/>
    <lineage>
        <taxon>Eukaryota</taxon>
        <taxon>Sar</taxon>
        <taxon>Alveolata</taxon>
        <taxon>Perkinsozoa</taxon>
        <taxon>Perkinsea</taxon>
        <taxon>Perkinsida</taxon>
        <taxon>Perkinsidae</taxon>
        <taxon>Perkinsus</taxon>
    </lineage>
</organism>
<comment type="caution">
    <text evidence="1">The sequence shown here is derived from an EMBL/GenBank/DDBJ whole genome shotgun (WGS) entry which is preliminary data.</text>
</comment>
<dbReference type="EMBL" id="JABANM010019633">
    <property type="protein sequence ID" value="KAF4724159.1"/>
    <property type="molecule type" value="Genomic_DNA"/>
</dbReference>
<name>A0A7J6RTU1_PEROL</name>
<gene>
    <name evidence="1" type="ORF">FOZ62_013833</name>
</gene>
<dbReference type="Proteomes" id="UP000574390">
    <property type="component" value="Unassembled WGS sequence"/>
</dbReference>
<accession>A0A7J6RTU1</accession>
<protein>
    <submittedName>
        <fullName evidence="1">Uncharacterized protein</fullName>
    </submittedName>
</protein>
<evidence type="ECO:0000313" key="2">
    <source>
        <dbReference type="Proteomes" id="UP000574390"/>
    </source>
</evidence>
<reference evidence="1 2" key="1">
    <citation type="submission" date="2020-04" db="EMBL/GenBank/DDBJ databases">
        <title>Perkinsus olseni comparative genomics.</title>
        <authorList>
            <person name="Bogema D.R."/>
        </authorList>
    </citation>
    <scope>NUCLEOTIDE SEQUENCE [LARGE SCALE GENOMIC DNA]</scope>
    <source>
        <strain evidence="1">ATCC PRA-205</strain>
    </source>
</reference>
<feature type="non-terminal residue" evidence="1">
    <location>
        <position position="152"/>
    </location>
</feature>